<feature type="transmembrane region" description="Helical" evidence="16">
    <location>
        <begin position="789"/>
        <end position="808"/>
    </location>
</feature>
<evidence type="ECO:0000256" key="13">
    <source>
        <dbReference type="NCBIfam" id="TIGR00437"/>
    </source>
</evidence>
<feature type="domain" description="FeoB-type G" evidence="17">
    <location>
        <begin position="6"/>
        <end position="159"/>
    </location>
</feature>
<evidence type="ECO:0000313" key="21">
    <source>
        <dbReference type="EMBL" id="QTX32570.1"/>
    </source>
</evidence>
<feature type="transmembrane region" description="Helical" evidence="16">
    <location>
        <begin position="429"/>
        <end position="456"/>
    </location>
</feature>
<evidence type="ECO:0000256" key="8">
    <source>
        <dbReference type="ARBA" id="ARBA00022989"/>
    </source>
</evidence>
<feature type="transmembrane region" description="Helical" evidence="16">
    <location>
        <begin position="463"/>
        <end position="486"/>
    </location>
</feature>
<feature type="domain" description="Nucleoside transporter/FeoB GTPase Gate" evidence="19">
    <location>
        <begin position="656"/>
        <end position="751"/>
    </location>
</feature>
<evidence type="ECO:0000259" key="18">
    <source>
        <dbReference type="Pfam" id="PF07664"/>
    </source>
</evidence>
<feature type="transmembrane region" description="Helical" evidence="16">
    <location>
        <begin position="354"/>
        <end position="377"/>
    </location>
</feature>
<evidence type="ECO:0000256" key="10">
    <source>
        <dbReference type="ARBA" id="ARBA00023065"/>
    </source>
</evidence>
<dbReference type="InterPro" id="IPR003373">
    <property type="entry name" value="Fe2_transport_prot-B"/>
</dbReference>
<organism evidence="21 22">
    <name type="scientific">Aminithiophilus ramosus</name>
    <dbReference type="NCBI Taxonomy" id="3029084"/>
    <lineage>
        <taxon>Bacteria</taxon>
        <taxon>Thermotogati</taxon>
        <taxon>Synergistota</taxon>
        <taxon>Synergistia</taxon>
        <taxon>Synergistales</taxon>
        <taxon>Aminithiophilaceae</taxon>
        <taxon>Aminithiophilus</taxon>
    </lineage>
</organism>
<name>A0A9Q7AIX9_9BACT</name>
<keyword evidence="22" id="KW-1185">Reference proteome</keyword>
<evidence type="ECO:0000259" key="19">
    <source>
        <dbReference type="Pfam" id="PF07670"/>
    </source>
</evidence>
<keyword evidence="9 16" id="KW-0408">Iron</keyword>
<accession>A0A9Q7AIX9</accession>
<feature type="binding site" evidence="15">
    <location>
        <position position="24"/>
    </location>
    <ligand>
        <name>Mg(2+)</name>
        <dbReference type="ChEBI" id="CHEBI:18420"/>
        <label>2</label>
    </ligand>
</feature>
<dbReference type="AlphaFoldDB" id="A0A9Q7AIX9"/>
<evidence type="ECO:0000259" key="20">
    <source>
        <dbReference type="Pfam" id="PF17910"/>
    </source>
</evidence>
<dbReference type="Gene3D" id="3.40.50.300">
    <property type="entry name" value="P-loop containing nucleotide triphosphate hydrolases"/>
    <property type="match status" value="1"/>
</dbReference>
<feature type="binding site" evidence="15">
    <location>
        <position position="21"/>
    </location>
    <ligand>
        <name>Mg(2+)</name>
        <dbReference type="ChEBI" id="CHEBI:18420"/>
        <label>2</label>
    </ligand>
</feature>
<protein>
    <recommendedName>
        <fullName evidence="13 16">Ferrous iron transport protein B</fullName>
    </recommendedName>
</protein>
<feature type="binding site" evidence="15">
    <location>
        <position position="25"/>
    </location>
    <ligand>
        <name>Mg(2+)</name>
        <dbReference type="ChEBI" id="CHEBI:18420"/>
        <label>2</label>
    </ligand>
</feature>
<dbReference type="Pfam" id="PF07664">
    <property type="entry name" value="FeoB_C"/>
    <property type="match status" value="1"/>
</dbReference>
<dbReference type="GO" id="GO:0005886">
    <property type="term" value="C:plasma membrane"/>
    <property type="evidence" value="ECO:0007669"/>
    <property type="project" value="UniProtKB-SubCell"/>
</dbReference>
<feature type="domain" description="Ferrous iron transport protein B C-terminal" evidence="18">
    <location>
        <begin position="464"/>
        <end position="516"/>
    </location>
</feature>
<evidence type="ECO:0000256" key="3">
    <source>
        <dbReference type="ARBA" id="ARBA00022475"/>
    </source>
</evidence>
<keyword evidence="10" id="KW-0406">Ion transport</keyword>
<comment type="subcellular location">
    <subcellularLocation>
        <location evidence="1 16">Cell inner membrane</location>
        <topology evidence="1 16">Multi-pass membrane protein</topology>
    </subcellularLocation>
</comment>
<feature type="binding site" evidence="14">
    <location>
        <begin position="10"/>
        <end position="17"/>
    </location>
    <ligand>
        <name>GTP</name>
        <dbReference type="ChEBI" id="CHEBI:37565"/>
        <label>1</label>
    </ligand>
</feature>
<comment type="similarity">
    <text evidence="16">Belongs to the TRAFAC class TrmE-Era-EngA-EngB-Septin-like GTPase superfamily. FeoB GTPase (TC 9.A.8) family.</text>
</comment>
<feature type="domain" description="Nucleoside transporter/FeoB GTPase Gate" evidence="19">
    <location>
        <begin position="356"/>
        <end position="451"/>
    </location>
</feature>
<dbReference type="FunFam" id="3.40.50.300:FF:000426">
    <property type="entry name" value="Ferrous iron transport protein B"/>
    <property type="match status" value="1"/>
</dbReference>
<evidence type="ECO:0000256" key="4">
    <source>
        <dbReference type="ARBA" id="ARBA00022496"/>
    </source>
</evidence>
<feature type="binding site" evidence="14">
    <location>
        <begin position="35"/>
        <end position="39"/>
    </location>
    <ligand>
        <name>GTP</name>
        <dbReference type="ChEBI" id="CHEBI:37565"/>
        <label>2</label>
    </ligand>
</feature>
<feature type="transmembrane region" description="Helical" evidence="16">
    <location>
        <begin position="725"/>
        <end position="747"/>
    </location>
</feature>
<evidence type="ECO:0000256" key="6">
    <source>
        <dbReference type="ARBA" id="ARBA00022692"/>
    </source>
</evidence>
<dbReference type="InterPro" id="IPR030389">
    <property type="entry name" value="G_FEOB_dom"/>
</dbReference>
<dbReference type="InterPro" id="IPR041069">
    <property type="entry name" value="FeoB_Cyto"/>
</dbReference>
<evidence type="ECO:0000259" key="17">
    <source>
        <dbReference type="Pfam" id="PF02421"/>
    </source>
</evidence>
<evidence type="ECO:0000256" key="16">
    <source>
        <dbReference type="RuleBase" id="RU362098"/>
    </source>
</evidence>
<keyword evidence="11 14" id="KW-0342">GTP-binding</keyword>
<dbReference type="GO" id="GO:0015093">
    <property type="term" value="F:ferrous iron transmembrane transporter activity"/>
    <property type="evidence" value="ECO:0007669"/>
    <property type="project" value="UniProtKB-UniRule"/>
</dbReference>
<dbReference type="PRINTS" id="PR00326">
    <property type="entry name" value="GTP1OBG"/>
</dbReference>
<feature type="transmembrane region" description="Helical" evidence="16">
    <location>
        <begin position="517"/>
        <end position="538"/>
    </location>
</feature>
<dbReference type="InterPro" id="IPR050860">
    <property type="entry name" value="FeoB_GTPase"/>
</dbReference>
<dbReference type="InterPro" id="IPR027417">
    <property type="entry name" value="P-loop_NTPase"/>
</dbReference>
<sequence>MKKRCIALVGQPNSGKSTIFNMLTGSRQHVANYPGVTVEVKRGTFRQGLGKVELVDLPGTYSLTSYSSEEKVTRDFILSGKADLVVNVVDASNLKRSLYLTFQILEMGAPLVVDLNMADVASGRGLSVDSAALAAELGAPVAPTVGNRRRGGRELKEAIAIGAGPSAFRLDYGPLEPALEETTAALEALFPHEGLPCRWMAVKLFEEDEAVADQVRARGERGKALLERVTTLSKRFESVEGDDTRSHIGLVRHRRAEAVEKLCSRRTAPAGRTWTDRIDSVIVHRILGPLILLGVIYGLYELSIVQGYKLTAYVVPWLSRFHMAVEERLPLAGLLQEPLLRSLVSDVVASINSVLIYIPIFLILFAAIAVLEDVGYMPRMAFILDRLFRRFGLHGQSTLPLILGGVFVGGCAVPGVMATRVIADEKARLATILIVPLMNCMAKIPLYTLLVSVFFVSHQGAMMIFISTVTLIVALAVAKILTLTILKNRPSSPFVMEMPPYHVPTLFGVLQRSVERTWLFCRKIITVIALVAVAVFFLTRYPQLPDEEEANFAARAEAIHASFLSEIADGPYASPLADEAFFLGYLDVQERYRQSRLAGLDGTALERKFSGEKDKVFFDLLQLRDGDGKKLDRAFKSLRRDRMTLMQEYDAARLDNSVLGRMGKALEPVTRFAGFTWKVNVALLSSLAAKESSVATLGVIYRPQGDENQTVGERMREQEEGFTPLHALALMLFMAFYPPCIATLLMVKVETRSWKWALFALVYPTALGLGVASIAFTGGRLLGLTGFPAAWAFYALALVVTILVGAFSPEEEVDAAEEDDTLISERR</sequence>
<dbReference type="Pfam" id="PF07670">
    <property type="entry name" value="Gate"/>
    <property type="match status" value="2"/>
</dbReference>
<evidence type="ECO:0000256" key="2">
    <source>
        <dbReference type="ARBA" id="ARBA00022448"/>
    </source>
</evidence>
<dbReference type="Pfam" id="PF02421">
    <property type="entry name" value="FeoB_N"/>
    <property type="match status" value="1"/>
</dbReference>
<dbReference type="Gene3D" id="1.10.287.1770">
    <property type="match status" value="1"/>
</dbReference>
<keyword evidence="4 16" id="KW-0410">Iron transport</keyword>
<dbReference type="CDD" id="cd01879">
    <property type="entry name" value="FeoB"/>
    <property type="match status" value="1"/>
</dbReference>
<evidence type="ECO:0000256" key="15">
    <source>
        <dbReference type="PIRSR" id="PIRSR603373-2"/>
    </source>
</evidence>
<dbReference type="KEGG" id="aram:KAR29_01095"/>
<dbReference type="EMBL" id="CP072943">
    <property type="protein sequence ID" value="QTX32570.1"/>
    <property type="molecule type" value="Genomic_DNA"/>
</dbReference>
<evidence type="ECO:0000313" key="22">
    <source>
        <dbReference type="Proteomes" id="UP000671879"/>
    </source>
</evidence>
<dbReference type="InterPro" id="IPR006073">
    <property type="entry name" value="GTP-bd"/>
</dbReference>
<feature type="transmembrane region" description="Helical" evidence="16">
    <location>
        <begin position="398"/>
        <end position="423"/>
    </location>
</feature>
<keyword evidence="6 16" id="KW-0812">Transmembrane</keyword>
<feature type="domain" description="FeoB cytosolic helical" evidence="20">
    <location>
        <begin position="172"/>
        <end position="261"/>
    </location>
</feature>
<dbReference type="GO" id="GO:0046872">
    <property type="term" value="F:metal ion binding"/>
    <property type="evidence" value="ECO:0007669"/>
    <property type="project" value="UniProtKB-KW"/>
</dbReference>
<keyword evidence="5" id="KW-0997">Cell inner membrane</keyword>
<dbReference type="Pfam" id="PF17910">
    <property type="entry name" value="FeoB_Cyto"/>
    <property type="match status" value="1"/>
</dbReference>
<dbReference type="Proteomes" id="UP000671879">
    <property type="component" value="Chromosome"/>
</dbReference>
<dbReference type="SUPFAM" id="SSF52540">
    <property type="entry name" value="P-loop containing nucleoside triphosphate hydrolases"/>
    <property type="match status" value="1"/>
</dbReference>
<evidence type="ECO:0000256" key="1">
    <source>
        <dbReference type="ARBA" id="ARBA00004429"/>
    </source>
</evidence>
<keyword evidence="7 14" id="KW-0547">Nucleotide-binding</keyword>
<proteinExistence type="inferred from homology"/>
<evidence type="ECO:0000256" key="9">
    <source>
        <dbReference type="ARBA" id="ARBA00023004"/>
    </source>
</evidence>
<keyword evidence="12 16" id="KW-0472">Membrane</keyword>
<reference evidence="22" key="1">
    <citation type="submission" date="2021-04" db="EMBL/GenBank/DDBJ databases">
        <title>A novel Synergistetes isolate from a pyrite-forming mixed culture.</title>
        <authorList>
            <person name="Bunk B."/>
            <person name="Sproer C."/>
            <person name="Spring S."/>
            <person name="Pester M."/>
        </authorList>
    </citation>
    <scope>NUCLEOTIDE SEQUENCE [LARGE SCALE GENOMIC DNA]</scope>
    <source>
        <strain evidence="22">J.5.4.2-T.3.5.2</strain>
    </source>
</reference>
<keyword evidence="2 16" id="KW-0813">Transport</keyword>
<dbReference type="NCBIfam" id="TIGR00437">
    <property type="entry name" value="feoB"/>
    <property type="match status" value="1"/>
</dbReference>
<evidence type="ECO:0000256" key="11">
    <source>
        <dbReference type="ARBA" id="ARBA00023134"/>
    </source>
</evidence>
<dbReference type="PANTHER" id="PTHR43185:SF1">
    <property type="entry name" value="FE(2+) TRANSPORTER FEOB"/>
    <property type="match status" value="1"/>
</dbReference>
<dbReference type="PANTHER" id="PTHR43185">
    <property type="entry name" value="FERROUS IRON TRANSPORT PROTEIN B"/>
    <property type="match status" value="1"/>
</dbReference>
<feature type="transmembrane region" description="Helical" evidence="16">
    <location>
        <begin position="282"/>
        <end position="300"/>
    </location>
</feature>
<dbReference type="GO" id="GO:0005525">
    <property type="term" value="F:GTP binding"/>
    <property type="evidence" value="ECO:0007669"/>
    <property type="project" value="UniProtKB-KW"/>
</dbReference>
<dbReference type="InterPro" id="IPR011642">
    <property type="entry name" value="Gate_dom"/>
</dbReference>
<feature type="binding site" evidence="14">
    <location>
        <begin position="116"/>
        <end position="119"/>
    </location>
    <ligand>
        <name>GTP</name>
        <dbReference type="ChEBI" id="CHEBI:37565"/>
        <label>4</label>
    </ligand>
</feature>
<evidence type="ECO:0000256" key="5">
    <source>
        <dbReference type="ARBA" id="ARBA00022519"/>
    </source>
</evidence>
<gene>
    <name evidence="21" type="primary">feoB</name>
    <name evidence="21" type="ORF">KAR29_01095</name>
</gene>
<feature type="transmembrane region" description="Helical" evidence="16">
    <location>
        <begin position="753"/>
        <end position="777"/>
    </location>
</feature>
<evidence type="ECO:0000256" key="14">
    <source>
        <dbReference type="PIRSR" id="PIRSR603373-1"/>
    </source>
</evidence>
<keyword evidence="3" id="KW-1003">Cell membrane</keyword>
<evidence type="ECO:0000256" key="12">
    <source>
        <dbReference type="ARBA" id="ARBA00023136"/>
    </source>
</evidence>
<comment type="function">
    <text evidence="16">Probable transporter of a GTP-driven Fe(2+) uptake system.</text>
</comment>
<dbReference type="RefSeq" id="WP_274373815.1">
    <property type="nucleotide sequence ID" value="NZ_CP072943.1"/>
</dbReference>
<feature type="binding site" evidence="14">
    <location>
        <begin position="56"/>
        <end position="59"/>
    </location>
    <ligand>
        <name>GTP</name>
        <dbReference type="ChEBI" id="CHEBI:37565"/>
        <label>3</label>
    </ligand>
</feature>
<keyword evidence="15" id="KW-0479">Metal-binding</keyword>
<keyword evidence="15" id="KW-0460">Magnesium</keyword>
<dbReference type="InterPro" id="IPR011640">
    <property type="entry name" value="Fe2_transport_prot_B_C"/>
</dbReference>
<evidence type="ECO:0000256" key="7">
    <source>
        <dbReference type="ARBA" id="ARBA00022741"/>
    </source>
</evidence>
<keyword evidence="8 16" id="KW-1133">Transmembrane helix</keyword>